<protein>
    <submittedName>
        <fullName evidence="2">Uncharacterized protein</fullName>
    </submittedName>
</protein>
<accession>A0A8T0WQM4</accession>
<keyword evidence="3" id="KW-1185">Reference proteome</keyword>
<feature type="compositionally biased region" description="Basic residues" evidence="1">
    <location>
        <begin position="101"/>
        <end position="118"/>
    </location>
</feature>
<feature type="compositionally biased region" description="Basic residues" evidence="1">
    <location>
        <begin position="125"/>
        <end position="134"/>
    </location>
</feature>
<name>A0A8T0WQM4_PANVG</name>
<evidence type="ECO:0000313" key="3">
    <source>
        <dbReference type="Proteomes" id="UP000823388"/>
    </source>
</evidence>
<proteinExistence type="predicted"/>
<evidence type="ECO:0000256" key="1">
    <source>
        <dbReference type="SAM" id="MobiDB-lite"/>
    </source>
</evidence>
<sequence>MIPPCNYAQHAAEGGFLLHCCLSMIPPCNYASASSQRRDAWRRLPFYFLLLMLPGAAARARRAKTPSAAPLLPLPGAPPLSFPVAPCPAESSSTPSSPPPRRPRGPPRRRRRRSRRPPCRAPWARPRHRRRSPRRLAMQRLLRRPAGIVHAPLSLTLPLGGVYTGAESGIYFFHY</sequence>
<organism evidence="2 3">
    <name type="scientific">Panicum virgatum</name>
    <name type="common">Blackwell switchgrass</name>
    <dbReference type="NCBI Taxonomy" id="38727"/>
    <lineage>
        <taxon>Eukaryota</taxon>
        <taxon>Viridiplantae</taxon>
        <taxon>Streptophyta</taxon>
        <taxon>Embryophyta</taxon>
        <taxon>Tracheophyta</taxon>
        <taxon>Spermatophyta</taxon>
        <taxon>Magnoliopsida</taxon>
        <taxon>Liliopsida</taxon>
        <taxon>Poales</taxon>
        <taxon>Poaceae</taxon>
        <taxon>PACMAD clade</taxon>
        <taxon>Panicoideae</taxon>
        <taxon>Panicodae</taxon>
        <taxon>Paniceae</taxon>
        <taxon>Panicinae</taxon>
        <taxon>Panicum</taxon>
        <taxon>Panicum sect. Hiantes</taxon>
    </lineage>
</organism>
<reference evidence="2" key="1">
    <citation type="submission" date="2020-05" db="EMBL/GenBank/DDBJ databases">
        <title>WGS assembly of Panicum virgatum.</title>
        <authorList>
            <person name="Lovell J.T."/>
            <person name="Jenkins J."/>
            <person name="Shu S."/>
            <person name="Juenger T.E."/>
            <person name="Schmutz J."/>
        </authorList>
    </citation>
    <scope>NUCLEOTIDE SEQUENCE</scope>
    <source>
        <strain evidence="2">AP13</strain>
    </source>
</reference>
<gene>
    <name evidence="2" type="ORF">PVAP13_2KG540930</name>
</gene>
<dbReference type="EMBL" id="CM029039">
    <property type="protein sequence ID" value="KAG2646983.1"/>
    <property type="molecule type" value="Genomic_DNA"/>
</dbReference>
<comment type="caution">
    <text evidence="2">The sequence shown here is derived from an EMBL/GenBank/DDBJ whole genome shotgun (WGS) entry which is preliminary data.</text>
</comment>
<dbReference type="Proteomes" id="UP000823388">
    <property type="component" value="Chromosome 2K"/>
</dbReference>
<evidence type="ECO:0000313" key="2">
    <source>
        <dbReference type="EMBL" id="KAG2646983.1"/>
    </source>
</evidence>
<dbReference type="AlphaFoldDB" id="A0A8T0WQM4"/>
<feature type="region of interest" description="Disordered" evidence="1">
    <location>
        <begin position="83"/>
        <end position="135"/>
    </location>
</feature>